<keyword evidence="3" id="KW-0238">DNA-binding</keyword>
<dbReference type="InterPro" id="IPR050534">
    <property type="entry name" value="Coronavir_polyprotein_1ab"/>
</dbReference>
<reference evidence="5" key="2">
    <citation type="journal article" date="2021" name="PeerJ">
        <title>Extensive microbial diversity within the chicken gut microbiome revealed by metagenomics and culture.</title>
        <authorList>
            <person name="Gilroy R."/>
            <person name="Ravi A."/>
            <person name="Getino M."/>
            <person name="Pursley I."/>
            <person name="Horton D.L."/>
            <person name="Alikhan N.F."/>
            <person name="Baker D."/>
            <person name="Gharbi K."/>
            <person name="Hall N."/>
            <person name="Watson M."/>
            <person name="Adriaenssens E.M."/>
            <person name="Foster-Nyarko E."/>
            <person name="Jarju S."/>
            <person name="Secka A."/>
            <person name="Antonio M."/>
            <person name="Oren A."/>
            <person name="Chaudhuri R.R."/>
            <person name="La Ragione R."/>
            <person name="Hildebrand F."/>
            <person name="Pallen M.J."/>
        </authorList>
    </citation>
    <scope>NUCLEOTIDE SEQUENCE</scope>
    <source>
        <strain evidence="5">CHK195-4489</strain>
    </source>
</reference>
<reference evidence="5" key="1">
    <citation type="submission" date="2020-10" db="EMBL/GenBank/DDBJ databases">
        <authorList>
            <person name="Gilroy R."/>
        </authorList>
    </citation>
    <scope>NUCLEOTIDE SEQUENCE</scope>
    <source>
        <strain evidence="5">CHK195-4489</strain>
    </source>
</reference>
<keyword evidence="3" id="KW-0378">Hydrolase</keyword>
<dbReference type="Pfam" id="PF18335">
    <property type="entry name" value="SH3_13"/>
    <property type="match status" value="1"/>
</dbReference>
<dbReference type="CDD" id="cd18809">
    <property type="entry name" value="SF1_C_RecD"/>
    <property type="match status" value="1"/>
</dbReference>
<dbReference type="InterPro" id="IPR003593">
    <property type="entry name" value="AAA+_ATPase"/>
</dbReference>
<comment type="function">
    <text evidence="3">DNA-dependent ATPase and ATP-dependent 5'-3' DNA helicase. Has no activity on blunt DNA or DNA with 3'-overhangs, requires at least 10 bases of 5'-ssDNA for helicase activity.</text>
</comment>
<dbReference type="CDD" id="cd17933">
    <property type="entry name" value="DEXSc_RecD-like"/>
    <property type="match status" value="1"/>
</dbReference>
<sequence>MTAGGSDCKIKGIVTEIIFENEESGFKICELETADEIVTVKGTLPFVQVGETVVLEGSWVTHDVYGDQFAAVSFEKEFPQDPENMEAFLSSGLIEGVGNATAHLIVSVFGTETYETILNHPEKLAELKGITHNKAMRIGTAFREHFRMSDIVMFFSKYEAGTKLAVKAYQKYGENAVEMIKENPYIMIGDLPEVGFKTADRIGRAMGLPYDSESRIRAGILHCLKQGMQYGHVCIPMEILENECAALLQIEKEKIASEIEALALLSRVDVQMDEAGTRVVYLSYLYHCEQYIAKRLCSLRSEQYTLDEKNFEISLRQFASVTGCALNEDQTKAVRIAGENGVTVITGGPGTGKTTIIRALVSFLSSCNKSCLLAAPTGRAAKRMTEACGIQAKTIHRLLEFSGDDADDDTELTFKRDERNPIEADVLIIDELSMVDTLLMYHLLKALPDRIQLILVGDKDQLPSVGPGNVLKDILSSGLFSTVTLSQIYRQNNESLIAWNAHQINHGKMPEFNRKNGDFFLIKRADLQSCAETVVELCAKRLPNAYGIDPLRDIQVLIPAKKGICGALHMNELLQETLNPPESYKREFFINNTVYREGDRIMQIKNNYKIKWHRNDCPEEEGEGIFNGEMGEIAQIHEKAREITVLFDDGRFAVYSFSELGQLEHCYAITVHKSQGSEFPYCVIALAGTPSMLMTRNILYTAITRARKMVVIVGTREQIQFMAENDRQQLRFTGLKRMLENDADS</sequence>
<comment type="catalytic activity">
    <reaction evidence="3">
        <text>ATP + H2O = ADP + phosphate + H(+)</text>
        <dbReference type="Rhea" id="RHEA:13065"/>
        <dbReference type="ChEBI" id="CHEBI:15377"/>
        <dbReference type="ChEBI" id="CHEBI:15378"/>
        <dbReference type="ChEBI" id="CHEBI:30616"/>
        <dbReference type="ChEBI" id="CHEBI:43474"/>
        <dbReference type="ChEBI" id="CHEBI:456216"/>
        <dbReference type="EC" id="5.6.2.3"/>
    </reaction>
</comment>
<keyword evidence="1 3" id="KW-0547">Nucleotide-binding</keyword>
<dbReference type="GO" id="GO:0003677">
    <property type="term" value="F:DNA binding"/>
    <property type="evidence" value="ECO:0007669"/>
    <property type="project" value="UniProtKB-UniRule"/>
</dbReference>
<accession>A0A9D1I912</accession>
<feature type="binding site" evidence="3">
    <location>
        <begin position="350"/>
        <end position="354"/>
    </location>
    <ligand>
        <name>ATP</name>
        <dbReference type="ChEBI" id="CHEBI:30616"/>
    </ligand>
</feature>
<comment type="similarity">
    <text evidence="3">Belongs to the RecD family. RecD2 subfamily.</text>
</comment>
<dbReference type="Gene3D" id="1.10.10.2220">
    <property type="match status" value="1"/>
</dbReference>
<organism evidence="5 6">
    <name type="scientific">Candidatus Egerieisoma faecipullorum</name>
    <dbReference type="NCBI Taxonomy" id="2840963"/>
    <lineage>
        <taxon>Bacteria</taxon>
        <taxon>Bacillati</taxon>
        <taxon>Bacillota</taxon>
        <taxon>Clostridia</taxon>
        <taxon>Eubacteriales</taxon>
        <taxon>Clostridiaceae</taxon>
        <taxon>Clostridiaceae incertae sedis</taxon>
        <taxon>Candidatus Egerieisoma</taxon>
    </lineage>
</organism>
<keyword evidence="2 3" id="KW-0067">ATP-binding</keyword>
<dbReference type="NCBIfam" id="TIGR01448">
    <property type="entry name" value="recD_rel"/>
    <property type="match status" value="1"/>
</dbReference>
<dbReference type="SMART" id="SM00382">
    <property type="entry name" value="AAA"/>
    <property type="match status" value="1"/>
</dbReference>
<dbReference type="Pfam" id="PF13245">
    <property type="entry name" value="AAA_19"/>
    <property type="match status" value="1"/>
</dbReference>
<evidence type="ECO:0000256" key="3">
    <source>
        <dbReference type="HAMAP-Rule" id="MF_01488"/>
    </source>
</evidence>
<dbReference type="InterPro" id="IPR041451">
    <property type="entry name" value="RecD2_SH13"/>
</dbReference>
<evidence type="ECO:0000256" key="1">
    <source>
        <dbReference type="ARBA" id="ARBA00022741"/>
    </source>
</evidence>
<keyword evidence="3" id="KW-0413">Isomerase</keyword>
<dbReference type="GO" id="GO:0009338">
    <property type="term" value="C:exodeoxyribonuclease V complex"/>
    <property type="evidence" value="ECO:0007669"/>
    <property type="project" value="TreeGrafter"/>
</dbReference>
<dbReference type="Gene3D" id="1.10.150.20">
    <property type="entry name" value="5' to 3' exonuclease, C-terminal subdomain"/>
    <property type="match status" value="1"/>
</dbReference>
<dbReference type="Gene3D" id="3.40.50.300">
    <property type="entry name" value="P-loop containing nucleotide triphosphate hydrolases"/>
    <property type="match status" value="2"/>
</dbReference>
<dbReference type="GO" id="GO:0017116">
    <property type="term" value="F:single-stranded DNA helicase activity"/>
    <property type="evidence" value="ECO:0007669"/>
    <property type="project" value="TreeGrafter"/>
</dbReference>
<keyword evidence="3 5" id="KW-0347">Helicase</keyword>
<evidence type="ECO:0000256" key="2">
    <source>
        <dbReference type="ARBA" id="ARBA00022840"/>
    </source>
</evidence>
<protein>
    <recommendedName>
        <fullName evidence="3">ATP-dependent RecD2 DNA helicase</fullName>
        <ecNumber evidence="3">5.6.2.3</ecNumber>
    </recommendedName>
    <alternativeName>
        <fullName evidence="3">DNA 5'-3' helicase subunit RecD2</fullName>
    </alternativeName>
</protein>
<dbReference type="InterPro" id="IPR027785">
    <property type="entry name" value="UvrD-like_helicase_C"/>
</dbReference>
<dbReference type="GO" id="GO:0006310">
    <property type="term" value="P:DNA recombination"/>
    <property type="evidence" value="ECO:0007669"/>
    <property type="project" value="InterPro"/>
</dbReference>
<name>A0A9D1I912_9CLOT</name>
<dbReference type="InterPro" id="IPR027417">
    <property type="entry name" value="P-loop_NTPase"/>
</dbReference>
<dbReference type="SUPFAM" id="SSF47781">
    <property type="entry name" value="RuvA domain 2-like"/>
    <property type="match status" value="1"/>
</dbReference>
<evidence type="ECO:0000313" key="6">
    <source>
        <dbReference type="Proteomes" id="UP000824089"/>
    </source>
</evidence>
<dbReference type="Proteomes" id="UP000824089">
    <property type="component" value="Unassembled WGS sequence"/>
</dbReference>
<dbReference type="PANTHER" id="PTHR43788">
    <property type="entry name" value="DNA2/NAM7 HELICASE FAMILY MEMBER"/>
    <property type="match status" value="1"/>
</dbReference>
<dbReference type="EC" id="5.6.2.3" evidence="3"/>
<dbReference type="Pfam" id="PF14490">
    <property type="entry name" value="HHH_RecD2"/>
    <property type="match status" value="1"/>
</dbReference>
<evidence type="ECO:0000259" key="4">
    <source>
        <dbReference type="SMART" id="SM00382"/>
    </source>
</evidence>
<dbReference type="Pfam" id="PF13538">
    <property type="entry name" value="UvrD_C_2"/>
    <property type="match status" value="1"/>
</dbReference>
<gene>
    <name evidence="3" type="primary">recD2</name>
    <name evidence="5" type="ORF">IAD50_08695</name>
</gene>
<dbReference type="GO" id="GO:0043139">
    <property type="term" value="F:5'-3' DNA helicase activity"/>
    <property type="evidence" value="ECO:0007669"/>
    <property type="project" value="UniProtKB-UniRule"/>
</dbReference>
<dbReference type="InterPro" id="IPR055446">
    <property type="entry name" value="RecD2_N_OB"/>
</dbReference>
<dbReference type="AlphaFoldDB" id="A0A9D1I912"/>
<dbReference type="InterPro" id="IPR029493">
    <property type="entry name" value="RecD2-like_HHH"/>
</dbReference>
<feature type="domain" description="AAA+ ATPase" evidence="4">
    <location>
        <begin position="339"/>
        <end position="493"/>
    </location>
</feature>
<dbReference type="InterPro" id="IPR006345">
    <property type="entry name" value="RecD2"/>
</dbReference>
<dbReference type="InterPro" id="IPR010994">
    <property type="entry name" value="RuvA_2-like"/>
</dbReference>
<dbReference type="GO" id="GO:0005524">
    <property type="term" value="F:ATP binding"/>
    <property type="evidence" value="ECO:0007669"/>
    <property type="project" value="UniProtKB-UniRule"/>
</dbReference>
<dbReference type="SUPFAM" id="SSF52540">
    <property type="entry name" value="P-loop containing nucleoside triphosphate hydrolases"/>
    <property type="match status" value="1"/>
</dbReference>
<dbReference type="PANTHER" id="PTHR43788:SF6">
    <property type="entry name" value="DNA HELICASE B"/>
    <property type="match status" value="1"/>
</dbReference>
<dbReference type="EMBL" id="DVMM01000192">
    <property type="protein sequence ID" value="HIU30356.1"/>
    <property type="molecule type" value="Genomic_DNA"/>
</dbReference>
<proteinExistence type="inferred from homology"/>
<evidence type="ECO:0000313" key="5">
    <source>
        <dbReference type="EMBL" id="HIU30356.1"/>
    </source>
</evidence>
<dbReference type="Gene3D" id="2.30.30.940">
    <property type="match status" value="1"/>
</dbReference>
<dbReference type="HAMAP" id="MF_01488">
    <property type="entry name" value="RecD2"/>
    <property type="match status" value="1"/>
</dbReference>
<dbReference type="Pfam" id="PF23139">
    <property type="entry name" value="OB_YrrC"/>
    <property type="match status" value="1"/>
</dbReference>
<dbReference type="GO" id="GO:0016787">
    <property type="term" value="F:hydrolase activity"/>
    <property type="evidence" value="ECO:0007669"/>
    <property type="project" value="UniProtKB-KW"/>
</dbReference>
<comment type="caution">
    <text evidence="5">The sequence shown here is derived from an EMBL/GenBank/DDBJ whole genome shotgun (WGS) entry which is preliminary data.</text>
</comment>